<dbReference type="GO" id="GO:0034040">
    <property type="term" value="F:ATPase-coupled lipid transmembrane transporter activity"/>
    <property type="evidence" value="ECO:0007669"/>
    <property type="project" value="TreeGrafter"/>
</dbReference>
<feature type="transmembrane region" description="Helical" evidence="8">
    <location>
        <begin position="66"/>
        <end position="87"/>
    </location>
</feature>
<sequence length="610" mass="68185">MPKSRTFVSPDTPVRWRVFHQLWPYLLEFRGRVAAALLCLVAAKLASIGLPYVLKYTVDSLNGESVTQAAVAAPIALIVAYGVLRLLNVILGEIRDTLFGRVTERAMRRLGLQVFEHLHQLDLDFHLNRQTGGLSRDIERGTSGISFLMRFMIFNIAPTLLEIGIVVGLLLTQYGISFASIILLSVITYVLFSMKATDWRTRYVHAVNQADSSTNSRAVDSLLNFETVKYFNNEKYEAKRYDKDLASWETARRKNRLSLFALNGGQAFIIAFAMTAMMANAAMGVAKGDMTIGDFVLINAFTMQIFMPLNFLGFVYREIRGSLANIDNLFTLLDEVPTVEDKPKARELVVKNSHIRFENVDFAYHPDRQILKNISFEIASGQKVAVVGASGAGKSTLVKLLFRFYNPTAGRITIDGQNISDVSQASLRQTIGIVPQDTVLFNDTLQENIRYGRPEATDEEVDEVIRLAHLAHFINSLPEGPKTQVGERGLKLSGGEKQRVAIARALLKNPPILVFDEATSSLDSHSERAILQAIKTIAVNHTSLVIAHRLSTVIDADKIIVMENGEVVEQGTHFQLLRNNGRYAHLWHTQQQSKNINALENREERKIDGI</sequence>
<keyword evidence="6 8" id="KW-1133">Transmembrane helix</keyword>
<evidence type="ECO:0000259" key="9">
    <source>
        <dbReference type="PROSITE" id="PS50893"/>
    </source>
</evidence>
<keyword evidence="2" id="KW-0813">Transport</keyword>
<dbReference type="InterPro" id="IPR017871">
    <property type="entry name" value="ABC_transporter-like_CS"/>
</dbReference>
<reference evidence="11 12" key="2">
    <citation type="submission" date="2020-04" db="EMBL/GenBank/DDBJ databases">
        <title>Complete genome sequence of Alteromonas pelagimontana 5.12T.</title>
        <authorList>
            <person name="Sinha R.K."/>
            <person name="Krishnan K.P."/>
            <person name="Kurian J.P."/>
        </authorList>
    </citation>
    <scope>NUCLEOTIDE SEQUENCE [LARGE SCALE GENOMIC DNA]</scope>
    <source>
        <strain evidence="11 12">5.12</strain>
    </source>
</reference>
<dbReference type="EMBL" id="CP052766">
    <property type="protein sequence ID" value="QJR79789.1"/>
    <property type="molecule type" value="Genomic_DNA"/>
</dbReference>
<keyword evidence="12" id="KW-1185">Reference proteome</keyword>
<dbReference type="Gene3D" id="1.20.1560.10">
    <property type="entry name" value="ABC transporter type 1, transmembrane domain"/>
    <property type="match status" value="1"/>
</dbReference>
<protein>
    <submittedName>
        <fullName evidence="11">ABC transporter ATP-binding protein/permease</fullName>
    </submittedName>
</protein>
<feature type="transmembrane region" description="Helical" evidence="8">
    <location>
        <begin position="295"/>
        <end position="316"/>
    </location>
</feature>
<dbReference type="KEGG" id="apel:CA267_002790"/>
<dbReference type="PANTHER" id="PTHR24221">
    <property type="entry name" value="ATP-BINDING CASSETTE SUB-FAMILY B"/>
    <property type="match status" value="1"/>
</dbReference>
<keyword evidence="5 11" id="KW-0067">ATP-binding</keyword>
<organism evidence="11 12">
    <name type="scientific">Alteromonas pelagimontana</name>
    <dbReference type="NCBI Taxonomy" id="1858656"/>
    <lineage>
        <taxon>Bacteria</taxon>
        <taxon>Pseudomonadati</taxon>
        <taxon>Pseudomonadota</taxon>
        <taxon>Gammaproteobacteria</taxon>
        <taxon>Alteromonadales</taxon>
        <taxon>Alteromonadaceae</taxon>
        <taxon>Alteromonas/Salinimonas group</taxon>
        <taxon>Alteromonas</taxon>
    </lineage>
</organism>
<comment type="subcellular location">
    <subcellularLocation>
        <location evidence="1">Cell membrane</location>
        <topology evidence="1">Multi-pass membrane protein</topology>
    </subcellularLocation>
</comment>
<evidence type="ECO:0000256" key="5">
    <source>
        <dbReference type="ARBA" id="ARBA00022840"/>
    </source>
</evidence>
<evidence type="ECO:0000256" key="8">
    <source>
        <dbReference type="SAM" id="Phobius"/>
    </source>
</evidence>
<evidence type="ECO:0000256" key="2">
    <source>
        <dbReference type="ARBA" id="ARBA00022448"/>
    </source>
</evidence>
<dbReference type="SUPFAM" id="SSF90123">
    <property type="entry name" value="ABC transporter transmembrane region"/>
    <property type="match status" value="1"/>
</dbReference>
<dbReference type="InterPro" id="IPR039421">
    <property type="entry name" value="Type_1_exporter"/>
</dbReference>
<dbReference type="PROSITE" id="PS00211">
    <property type="entry name" value="ABC_TRANSPORTER_1"/>
    <property type="match status" value="1"/>
</dbReference>
<dbReference type="OrthoDB" id="9782586at2"/>
<gene>
    <name evidence="11" type="ORF">CA267_002790</name>
</gene>
<dbReference type="InterPro" id="IPR003439">
    <property type="entry name" value="ABC_transporter-like_ATP-bd"/>
</dbReference>
<dbReference type="SMART" id="SM00382">
    <property type="entry name" value="AAA"/>
    <property type="match status" value="1"/>
</dbReference>
<feature type="domain" description="ABC transmembrane type-1" evidence="10">
    <location>
        <begin position="34"/>
        <end position="321"/>
    </location>
</feature>
<evidence type="ECO:0000256" key="6">
    <source>
        <dbReference type="ARBA" id="ARBA00022989"/>
    </source>
</evidence>
<dbReference type="Proteomes" id="UP000219285">
    <property type="component" value="Chromosome"/>
</dbReference>
<feature type="transmembrane region" description="Helical" evidence="8">
    <location>
        <begin position="174"/>
        <end position="192"/>
    </location>
</feature>
<evidence type="ECO:0000313" key="12">
    <source>
        <dbReference type="Proteomes" id="UP000219285"/>
    </source>
</evidence>
<dbReference type="FunFam" id="3.40.50.300:FF:000186">
    <property type="entry name" value="ATP-binding cassette sub-family B member 7, mitochondrial"/>
    <property type="match status" value="1"/>
</dbReference>
<dbReference type="GO" id="GO:0005524">
    <property type="term" value="F:ATP binding"/>
    <property type="evidence" value="ECO:0007669"/>
    <property type="project" value="UniProtKB-KW"/>
</dbReference>
<dbReference type="GO" id="GO:0005886">
    <property type="term" value="C:plasma membrane"/>
    <property type="evidence" value="ECO:0007669"/>
    <property type="project" value="UniProtKB-SubCell"/>
</dbReference>
<evidence type="ECO:0000256" key="3">
    <source>
        <dbReference type="ARBA" id="ARBA00022692"/>
    </source>
</evidence>
<dbReference type="Gene3D" id="3.40.50.300">
    <property type="entry name" value="P-loop containing nucleotide triphosphate hydrolases"/>
    <property type="match status" value="1"/>
</dbReference>
<name>A0A6M4M9Z4_9ALTE</name>
<dbReference type="InterPro" id="IPR027417">
    <property type="entry name" value="P-loop_NTPase"/>
</dbReference>
<keyword evidence="7 8" id="KW-0472">Membrane</keyword>
<dbReference type="InterPro" id="IPR036640">
    <property type="entry name" value="ABC1_TM_sf"/>
</dbReference>
<dbReference type="GO" id="GO:0140359">
    <property type="term" value="F:ABC-type transporter activity"/>
    <property type="evidence" value="ECO:0007669"/>
    <property type="project" value="InterPro"/>
</dbReference>
<keyword evidence="4" id="KW-0547">Nucleotide-binding</keyword>
<proteinExistence type="predicted"/>
<dbReference type="PROSITE" id="PS50893">
    <property type="entry name" value="ABC_TRANSPORTER_2"/>
    <property type="match status" value="1"/>
</dbReference>
<dbReference type="GO" id="GO:0016887">
    <property type="term" value="F:ATP hydrolysis activity"/>
    <property type="evidence" value="ECO:0007669"/>
    <property type="project" value="InterPro"/>
</dbReference>
<evidence type="ECO:0000259" key="10">
    <source>
        <dbReference type="PROSITE" id="PS50929"/>
    </source>
</evidence>
<evidence type="ECO:0000256" key="7">
    <source>
        <dbReference type="ARBA" id="ARBA00023136"/>
    </source>
</evidence>
<feature type="transmembrane region" description="Helical" evidence="8">
    <location>
        <begin position="260"/>
        <end position="283"/>
    </location>
</feature>
<feature type="transmembrane region" description="Helical" evidence="8">
    <location>
        <begin position="147"/>
        <end position="168"/>
    </location>
</feature>
<dbReference type="AlphaFoldDB" id="A0A6M4M9Z4"/>
<dbReference type="PANTHER" id="PTHR24221:SF632">
    <property type="entry name" value="ATP-DEPENDENT LIPID A-CORE FLIPPASE"/>
    <property type="match status" value="1"/>
</dbReference>
<evidence type="ECO:0000313" key="11">
    <source>
        <dbReference type="EMBL" id="QJR79789.1"/>
    </source>
</evidence>
<evidence type="ECO:0000256" key="4">
    <source>
        <dbReference type="ARBA" id="ARBA00022741"/>
    </source>
</evidence>
<dbReference type="Pfam" id="PF00005">
    <property type="entry name" value="ABC_tran"/>
    <property type="match status" value="1"/>
</dbReference>
<dbReference type="SUPFAM" id="SSF52540">
    <property type="entry name" value="P-loop containing nucleoside triphosphate hydrolases"/>
    <property type="match status" value="1"/>
</dbReference>
<dbReference type="RefSeq" id="WP_075608897.1">
    <property type="nucleotide sequence ID" value="NZ_CP052766.1"/>
</dbReference>
<reference evidence="12" key="1">
    <citation type="submission" date="2014-12" db="EMBL/GenBank/DDBJ databases">
        <title>Complete genome sequence of a multi-drug resistant Klebsiella pneumoniae.</title>
        <authorList>
            <person name="Hua X."/>
            <person name="Chen Q."/>
            <person name="Li X."/>
            <person name="Feng Y."/>
            <person name="Ruan Z."/>
            <person name="Yu Y."/>
        </authorList>
    </citation>
    <scope>NUCLEOTIDE SEQUENCE [LARGE SCALE GENOMIC DNA]</scope>
    <source>
        <strain evidence="12">5.12</strain>
    </source>
</reference>
<dbReference type="CDD" id="cd18582">
    <property type="entry name" value="ABC_6TM_ATM1_ABCB7"/>
    <property type="match status" value="1"/>
</dbReference>
<dbReference type="InterPro" id="IPR003593">
    <property type="entry name" value="AAA+_ATPase"/>
</dbReference>
<feature type="transmembrane region" description="Helical" evidence="8">
    <location>
        <begin position="33"/>
        <end position="54"/>
    </location>
</feature>
<evidence type="ECO:0000256" key="1">
    <source>
        <dbReference type="ARBA" id="ARBA00004651"/>
    </source>
</evidence>
<dbReference type="InterPro" id="IPR011527">
    <property type="entry name" value="ABC1_TM_dom"/>
</dbReference>
<dbReference type="PROSITE" id="PS50929">
    <property type="entry name" value="ABC_TM1F"/>
    <property type="match status" value="1"/>
</dbReference>
<dbReference type="Pfam" id="PF00664">
    <property type="entry name" value="ABC_membrane"/>
    <property type="match status" value="1"/>
</dbReference>
<keyword evidence="3 8" id="KW-0812">Transmembrane</keyword>
<accession>A0A6M4M9Z4</accession>
<feature type="domain" description="ABC transporter" evidence="9">
    <location>
        <begin position="355"/>
        <end position="589"/>
    </location>
</feature>